<comment type="caution">
    <text evidence="2">The sequence shown here is derived from an EMBL/GenBank/DDBJ whole genome shotgun (WGS) entry which is preliminary data.</text>
</comment>
<name>A0A4C1Y775_EUMVA</name>
<evidence type="ECO:0000256" key="1">
    <source>
        <dbReference type="SAM" id="MobiDB-lite"/>
    </source>
</evidence>
<evidence type="ECO:0000313" key="2">
    <source>
        <dbReference type="EMBL" id="GBP71203.1"/>
    </source>
</evidence>
<reference evidence="2 3" key="1">
    <citation type="journal article" date="2019" name="Commun. Biol.">
        <title>The bagworm genome reveals a unique fibroin gene that provides high tensile strength.</title>
        <authorList>
            <person name="Kono N."/>
            <person name="Nakamura H."/>
            <person name="Ohtoshi R."/>
            <person name="Tomita M."/>
            <person name="Numata K."/>
            <person name="Arakawa K."/>
        </authorList>
    </citation>
    <scope>NUCLEOTIDE SEQUENCE [LARGE SCALE GENOMIC DNA]</scope>
</reference>
<dbReference type="EMBL" id="BGZK01001100">
    <property type="protein sequence ID" value="GBP71203.1"/>
    <property type="molecule type" value="Genomic_DNA"/>
</dbReference>
<keyword evidence="3" id="KW-1185">Reference proteome</keyword>
<sequence>MILEQSLTLSYWRTEKAMDIRFKQSKNRIRPINKCTSVIQGTGEAARPGRRARASLTRSGPQALAGTCGDIINCGRPTARDDARPRPTAADGDGPIYAVEFFSEEAPLIFI</sequence>
<organism evidence="2 3">
    <name type="scientific">Eumeta variegata</name>
    <name type="common">Bagworm moth</name>
    <name type="synonym">Eumeta japonica</name>
    <dbReference type="NCBI Taxonomy" id="151549"/>
    <lineage>
        <taxon>Eukaryota</taxon>
        <taxon>Metazoa</taxon>
        <taxon>Ecdysozoa</taxon>
        <taxon>Arthropoda</taxon>
        <taxon>Hexapoda</taxon>
        <taxon>Insecta</taxon>
        <taxon>Pterygota</taxon>
        <taxon>Neoptera</taxon>
        <taxon>Endopterygota</taxon>
        <taxon>Lepidoptera</taxon>
        <taxon>Glossata</taxon>
        <taxon>Ditrysia</taxon>
        <taxon>Tineoidea</taxon>
        <taxon>Psychidae</taxon>
        <taxon>Oiketicinae</taxon>
        <taxon>Eumeta</taxon>
    </lineage>
</organism>
<gene>
    <name evidence="2" type="ORF">EVAR_17996_1</name>
</gene>
<accession>A0A4C1Y775</accession>
<feature type="region of interest" description="Disordered" evidence="1">
    <location>
        <begin position="41"/>
        <end position="61"/>
    </location>
</feature>
<protein>
    <submittedName>
        <fullName evidence="2">Uncharacterized protein</fullName>
    </submittedName>
</protein>
<evidence type="ECO:0000313" key="3">
    <source>
        <dbReference type="Proteomes" id="UP000299102"/>
    </source>
</evidence>
<dbReference type="Proteomes" id="UP000299102">
    <property type="component" value="Unassembled WGS sequence"/>
</dbReference>
<proteinExistence type="predicted"/>
<dbReference type="AlphaFoldDB" id="A0A4C1Y775"/>